<dbReference type="SMART" id="SM01049">
    <property type="entry name" value="Cache_2"/>
    <property type="match status" value="1"/>
</dbReference>
<dbReference type="Proteomes" id="UP000094936">
    <property type="component" value="Unassembled WGS sequence"/>
</dbReference>
<evidence type="ECO:0000256" key="1">
    <source>
        <dbReference type="ARBA" id="ARBA00000085"/>
    </source>
</evidence>
<evidence type="ECO:0000256" key="14">
    <source>
        <dbReference type="SAM" id="Phobius"/>
    </source>
</evidence>
<evidence type="ECO:0000256" key="6">
    <source>
        <dbReference type="ARBA" id="ARBA00022679"/>
    </source>
</evidence>
<dbReference type="PANTHER" id="PTHR24421:SF10">
    <property type="entry name" value="NITRATE_NITRITE SENSOR PROTEIN NARQ"/>
    <property type="match status" value="1"/>
</dbReference>
<feature type="transmembrane region" description="Helical" evidence="14">
    <location>
        <begin position="212"/>
        <end position="235"/>
    </location>
</feature>
<evidence type="ECO:0000256" key="5">
    <source>
        <dbReference type="ARBA" id="ARBA00022553"/>
    </source>
</evidence>
<evidence type="ECO:0000259" key="15">
    <source>
        <dbReference type="PROSITE" id="PS50109"/>
    </source>
</evidence>
<keyword evidence="6" id="KW-0808">Transferase</keyword>
<dbReference type="SMART" id="SM00387">
    <property type="entry name" value="HATPase_c"/>
    <property type="match status" value="1"/>
</dbReference>
<reference evidence="16 17" key="1">
    <citation type="submission" date="2016-05" db="EMBL/GenBank/DDBJ databases">
        <title>Genomic Taxonomy of the Vibrionaceae.</title>
        <authorList>
            <person name="Gomez-Gil B."/>
            <person name="Enciso-Ibarra J."/>
        </authorList>
    </citation>
    <scope>NUCLEOTIDE SEQUENCE [LARGE SCALE GENOMIC DNA]</scope>
    <source>
        <strain evidence="16 17">CAIM 1920</strain>
    </source>
</reference>
<dbReference type="Pfam" id="PF02518">
    <property type="entry name" value="HATPase_c"/>
    <property type="match status" value="1"/>
</dbReference>
<dbReference type="InterPro" id="IPR005467">
    <property type="entry name" value="His_kinase_dom"/>
</dbReference>
<evidence type="ECO:0000256" key="13">
    <source>
        <dbReference type="ARBA" id="ARBA00023136"/>
    </source>
</evidence>
<keyword evidence="9 16" id="KW-0418">Kinase</keyword>
<keyword evidence="8" id="KW-0547">Nucleotide-binding</keyword>
<dbReference type="Pfam" id="PF17200">
    <property type="entry name" value="sCache_2"/>
    <property type="match status" value="1"/>
</dbReference>
<evidence type="ECO:0000256" key="3">
    <source>
        <dbReference type="ARBA" id="ARBA00012438"/>
    </source>
</evidence>
<protein>
    <recommendedName>
        <fullName evidence="3">histidine kinase</fullName>
        <ecNumber evidence="3">2.7.13.3</ecNumber>
    </recommendedName>
</protein>
<comment type="catalytic activity">
    <reaction evidence="1">
        <text>ATP + protein L-histidine = ADP + protein N-phospho-L-histidine.</text>
        <dbReference type="EC" id="2.7.13.3"/>
    </reaction>
</comment>
<comment type="subcellular location">
    <subcellularLocation>
        <location evidence="2">Cell membrane</location>
        <topology evidence="2">Multi-pass membrane protein</topology>
    </subcellularLocation>
</comment>
<gene>
    <name evidence="16" type="ORF">A8L45_21170</name>
</gene>
<organism evidence="16 17">
    <name type="scientific">Veronia pacifica</name>
    <dbReference type="NCBI Taxonomy" id="1080227"/>
    <lineage>
        <taxon>Bacteria</taxon>
        <taxon>Pseudomonadati</taxon>
        <taxon>Pseudomonadota</taxon>
        <taxon>Gammaproteobacteria</taxon>
        <taxon>Vibrionales</taxon>
        <taxon>Vibrionaceae</taxon>
        <taxon>Veronia</taxon>
    </lineage>
</organism>
<dbReference type="EMBL" id="LYBM01000059">
    <property type="protein sequence ID" value="ODA29918.1"/>
    <property type="molecule type" value="Genomic_DNA"/>
</dbReference>
<dbReference type="InterPro" id="IPR011712">
    <property type="entry name" value="Sig_transdc_His_kin_sub3_dim/P"/>
</dbReference>
<evidence type="ECO:0000313" key="17">
    <source>
        <dbReference type="Proteomes" id="UP000094936"/>
    </source>
</evidence>
<dbReference type="CDD" id="cd16917">
    <property type="entry name" value="HATPase_UhpB-NarQ-NarX-like"/>
    <property type="match status" value="1"/>
</dbReference>
<feature type="domain" description="Histidine kinase" evidence="15">
    <location>
        <begin position="262"/>
        <end position="457"/>
    </location>
</feature>
<dbReference type="GO" id="GO:0046983">
    <property type="term" value="F:protein dimerization activity"/>
    <property type="evidence" value="ECO:0007669"/>
    <property type="project" value="InterPro"/>
</dbReference>
<dbReference type="GO" id="GO:0005886">
    <property type="term" value="C:plasma membrane"/>
    <property type="evidence" value="ECO:0007669"/>
    <property type="project" value="UniProtKB-SubCell"/>
</dbReference>
<evidence type="ECO:0000256" key="2">
    <source>
        <dbReference type="ARBA" id="ARBA00004651"/>
    </source>
</evidence>
<keyword evidence="7 14" id="KW-0812">Transmembrane</keyword>
<keyword evidence="12" id="KW-0902">Two-component regulatory system</keyword>
<dbReference type="EC" id="2.7.13.3" evidence="3"/>
<dbReference type="Pfam" id="PF07730">
    <property type="entry name" value="HisKA_3"/>
    <property type="match status" value="1"/>
</dbReference>
<keyword evidence="10" id="KW-0067">ATP-binding</keyword>
<evidence type="ECO:0000256" key="4">
    <source>
        <dbReference type="ARBA" id="ARBA00022475"/>
    </source>
</evidence>
<dbReference type="InterPro" id="IPR033480">
    <property type="entry name" value="sCache_2"/>
</dbReference>
<comment type="caution">
    <text evidence="16">The sequence shown here is derived from an EMBL/GenBank/DDBJ whole genome shotgun (WGS) entry which is preliminary data.</text>
</comment>
<keyword evidence="13 14" id="KW-0472">Membrane</keyword>
<dbReference type="AlphaFoldDB" id="A0A1C3E9G6"/>
<evidence type="ECO:0000256" key="9">
    <source>
        <dbReference type="ARBA" id="ARBA00022777"/>
    </source>
</evidence>
<evidence type="ECO:0000256" key="8">
    <source>
        <dbReference type="ARBA" id="ARBA00022741"/>
    </source>
</evidence>
<dbReference type="Gene3D" id="3.30.450.20">
    <property type="entry name" value="PAS domain"/>
    <property type="match status" value="1"/>
</dbReference>
<dbReference type="OrthoDB" id="9797605at2"/>
<evidence type="ECO:0000256" key="7">
    <source>
        <dbReference type="ARBA" id="ARBA00022692"/>
    </source>
</evidence>
<dbReference type="InterPro" id="IPR036890">
    <property type="entry name" value="HATPase_C_sf"/>
</dbReference>
<keyword evidence="17" id="KW-1185">Reference proteome</keyword>
<evidence type="ECO:0000313" key="16">
    <source>
        <dbReference type="EMBL" id="ODA29918.1"/>
    </source>
</evidence>
<sequence length="461" mass="51905">MTYLKLIPRIPLRMKLLVLVMVPLLSMFAVIVAVLSIQSKKLSESQAEVIRSETLASKRQELKQYMELAMASIEPIYREAESDDLAAQEKVKQRLRNLTFGEDGYFFAHRYDGTSLVLPYQSDIIGTNILEIEDQKGFKLLRALIDAAKDGGGFVQYVWHKPSRNLPVTKLSYAVGLDKWQWMIGTGIYIEDIDKRVNTVHGKIEETIESTFISLALALIIMIGIVVFVSTTLNVNAREMADRKLHKLNKQIISSQEQEKARVARELHDGINQILVSVKYRFDSLLEAQSAEEKSKHILLGQATLNQAVTEVRRISKDLRPALLDHLGLLAALEDLAGEVSLRSGIRVLFEHQIDINKVSASAQTTLFRVAQEALHNVEKHSQAVAVDMILQEEEHEVVLTIADDGIGFEEYRLTEPTGSMGLRNMRERIENLDGTFSINSLLNRGTEVRAVLPVEESAYL</sequence>
<dbReference type="Gene3D" id="1.20.5.1930">
    <property type="match status" value="1"/>
</dbReference>
<feature type="transmembrane region" description="Helical" evidence="14">
    <location>
        <begin position="16"/>
        <end position="37"/>
    </location>
</feature>
<evidence type="ECO:0000256" key="12">
    <source>
        <dbReference type="ARBA" id="ARBA00023012"/>
    </source>
</evidence>
<dbReference type="GO" id="GO:0000155">
    <property type="term" value="F:phosphorelay sensor kinase activity"/>
    <property type="evidence" value="ECO:0007669"/>
    <property type="project" value="InterPro"/>
</dbReference>
<dbReference type="InterPro" id="IPR003594">
    <property type="entry name" value="HATPase_dom"/>
</dbReference>
<proteinExistence type="predicted"/>
<evidence type="ECO:0000256" key="10">
    <source>
        <dbReference type="ARBA" id="ARBA00022840"/>
    </source>
</evidence>
<keyword evidence="4" id="KW-1003">Cell membrane</keyword>
<evidence type="ECO:0000256" key="11">
    <source>
        <dbReference type="ARBA" id="ARBA00022989"/>
    </source>
</evidence>
<dbReference type="SUPFAM" id="SSF55874">
    <property type="entry name" value="ATPase domain of HSP90 chaperone/DNA topoisomerase II/histidine kinase"/>
    <property type="match status" value="1"/>
</dbReference>
<accession>A0A1C3E9G6</accession>
<name>A0A1C3E9G6_9GAMM</name>
<dbReference type="STRING" id="1080227.A8L45_21170"/>
<dbReference type="InterPro" id="IPR050482">
    <property type="entry name" value="Sensor_HK_TwoCompSys"/>
</dbReference>
<dbReference type="RefSeq" id="WP_068905348.1">
    <property type="nucleotide sequence ID" value="NZ_JBHUIF010000009.1"/>
</dbReference>
<dbReference type="GO" id="GO:0005524">
    <property type="term" value="F:ATP binding"/>
    <property type="evidence" value="ECO:0007669"/>
    <property type="project" value="UniProtKB-KW"/>
</dbReference>
<keyword evidence="11 14" id="KW-1133">Transmembrane helix</keyword>
<dbReference type="PANTHER" id="PTHR24421">
    <property type="entry name" value="NITRATE/NITRITE SENSOR PROTEIN NARX-RELATED"/>
    <property type="match status" value="1"/>
</dbReference>
<dbReference type="PROSITE" id="PS50109">
    <property type="entry name" value="HIS_KIN"/>
    <property type="match status" value="1"/>
</dbReference>
<dbReference type="Gene3D" id="3.30.565.10">
    <property type="entry name" value="Histidine kinase-like ATPase, C-terminal domain"/>
    <property type="match status" value="1"/>
</dbReference>
<keyword evidence="5" id="KW-0597">Phosphoprotein</keyword>